<keyword evidence="10 11" id="KW-0472">Membrane</keyword>
<organism evidence="13 14">
    <name type="scientific">Hathewaya proteolytica DSM 3090</name>
    <dbReference type="NCBI Taxonomy" id="1121331"/>
    <lineage>
        <taxon>Bacteria</taxon>
        <taxon>Bacillati</taxon>
        <taxon>Bacillota</taxon>
        <taxon>Clostridia</taxon>
        <taxon>Eubacteriales</taxon>
        <taxon>Clostridiaceae</taxon>
        <taxon>Hathewaya</taxon>
    </lineage>
</organism>
<protein>
    <recommendedName>
        <fullName evidence="3">histidine kinase</fullName>
        <ecNumber evidence="3">2.7.13.3</ecNumber>
    </recommendedName>
</protein>
<dbReference type="PANTHER" id="PTHR45453">
    <property type="entry name" value="PHOSPHATE REGULON SENSOR PROTEIN PHOR"/>
    <property type="match status" value="1"/>
</dbReference>
<dbReference type="GO" id="GO:0004721">
    <property type="term" value="F:phosphoprotein phosphatase activity"/>
    <property type="evidence" value="ECO:0007669"/>
    <property type="project" value="TreeGrafter"/>
</dbReference>
<evidence type="ECO:0000313" key="13">
    <source>
        <dbReference type="EMBL" id="SHK25263.1"/>
    </source>
</evidence>
<accession>A0A1M6QYN1</accession>
<evidence type="ECO:0000259" key="12">
    <source>
        <dbReference type="PROSITE" id="PS50109"/>
    </source>
</evidence>
<keyword evidence="4" id="KW-1003">Cell membrane</keyword>
<dbReference type="Gene3D" id="3.30.565.10">
    <property type="entry name" value="Histidine kinase-like ATPase, C-terminal domain"/>
    <property type="match status" value="1"/>
</dbReference>
<reference evidence="13 14" key="1">
    <citation type="submission" date="2016-11" db="EMBL/GenBank/DDBJ databases">
        <authorList>
            <person name="Jaros S."/>
            <person name="Januszkiewicz K."/>
            <person name="Wedrychowicz H."/>
        </authorList>
    </citation>
    <scope>NUCLEOTIDE SEQUENCE [LARGE SCALE GENOMIC DNA]</scope>
    <source>
        <strain evidence="13 14">DSM 3090</strain>
    </source>
</reference>
<dbReference type="PANTHER" id="PTHR45453:SF2">
    <property type="entry name" value="HISTIDINE KINASE"/>
    <property type="match status" value="1"/>
</dbReference>
<evidence type="ECO:0000256" key="8">
    <source>
        <dbReference type="ARBA" id="ARBA00022989"/>
    </source>
</evidence>
<dbReference type="Pfam" id="PF00512">
    <property type="entry name" value="HisKA"/>
    <property type="match status" value="1"/>
</dbReference>
<dbReference type="GO" id="GO:0016036">
    <property type="term" value="P:cellular response to phosphate starvation"/>
    <property type="evidence" value="ECO:0007669"/>
    <property type="project" value="TreeGrafter"/>
</dbReference>
<dbReference type="InterPro" id="IPR036097">
    <property type="entry name" value="HisK_dim/P_sf"/>
</dbReference>
<dbReference type="InterPro" id="IPR036890">
    <property type="entry name" value="HATPase_C_sf"/>
</dbReference>
<keyword evidence="14" id="KW-1185">Reference proteome</keyword>
<dbReference type="GO" id="GO:0000155">
    <property type="term" value="F:phosphorelay sensor kinase activity"/>
    <property type="evidence" value="ECO:0007669"/>
    <property type="project" value="InterPro"/>
</dbReference>
<evidence type="ECO:0000256" key="1">
    <source>
        <dbReference type="ARBA" id="ARBA00000085"/>
    </source>
</evidence>
<dbReference type="STRING" id="1121331.SAMN02745248_02160"/>
<evidence type="ECO:0000256" key="7">
    <source>
        <dbReference type="ARBA" id="ARBA00022777"/>
    </source>
</evidence>
<evidence type="ECO:0000256" key="11">
    <source>
        <dbReference type="SAM" id="Phobius"/>
    </source>
</evidence>
<dbReference type="OrthoDB" id="9780487at2"/>
<evidence type="ECO:0000256" key="4">
    <source>
        <dbReference type="ARBA" id="ARBA00022475"/>
    </source>
</evidence>
<dbReference type="EMBL" id="FRAD01000019">
    <property type="protein sequence ID" value="SHK25263.1"/>
    <property type="molecule type" value="Genomic_DNA"/>
</dbReference>
<dbReference type="SMART" id="SM00387">
    <property type="entry name" value="HATPase_c"/>
    <property type="match status" value="1"/>
</dbReference>
<feature type="transmembrane region" description="Helical" evidence="11">
    <location>
        <begin position="35"/>
        <end position="53"/>
    </location>
</feature>
<dbReference type="Pfam" id="PF02518">
    <property type="entry name" value="HATPase_c"/>
    <property type="match status" value="1"/>
</dbReference>
<evidence type="ECO:0000256" key="10">
    <source>
        <dbReference type="ARBA" id="ARBA00023136"/>
    </source>
</evidence>
<comment type="subcellular location">
    <subcellularLocation>
        <location evidence="2">Cell membrane</location>
        <topology evidence="2">Multi-pass membrane protein</topology>
    </subcellularLocation>
</comment>
<dbReference type="GO" id="GO:0005886">
    <property type="term" value="C:plasma membrane"/>
    <property type="evidence" value="ECO:0007669"/>
    <property type="project" value="UniProtKB-SubCell"/>
</dbReference>
<evidence type="ECO:0000256" key="5">
    <source>
        <dbReference type="ARBA" id="ARBA00022679"/>
    </source>
</evidence>
<evidence type="ECO:0000256" key="3">
    <source>
        <dbReference type="ARBA" id="ARBA00012438"/>
    </source>
</evidence>
<dbReference type="Proteomes" id="UP000183952">
    <property type="component" value="Unassembled WGS sequence"/>
</dbReference>
<dbReference type="CDD" id="cd00082">
    <property type="entry name" value="HisKA"/>
    <property type="match status" value="1"/>
</dbReference>
<dbReference type="InterPro" id="IPR003594">
    <property type="entry name" value="HATPase_dom"/>
</dbReference>
<keyword evidence="5" id="KW-0808">Transferase</keyword>
<evidence type="ECO:0000256" key="2">
    <source>
        <dbReference type="ARBA" id="ARBA00004651"/>
    </source>
</evidence>
<comment type="catalytic activity">
    <reaction evidence="1">
        <text>ATP + protein L-histidine = ADP + protein N-phospho-L-histidine.</text>
        <dbReference type="EC" id="2.7.13.3"/>
    </reaction>
</comment>
<keyword evidence="7" id="KW-0418">Kinase</keyword>
<dbReference type="SUPFAM" id="SSF47384">
    <property type="entry name" value="Homodimeric domain of signal transducing histidine kinase"/>
    <property type="match status" value="1"/>
</dbReference>
<dbReference type="Gene3D" id="1.10.287.130">
    <property type="match status" value="1"/>
</dbReference>
<dbReference type="PROSITE" id="PS50109">
    <property type="entry name" value="HIS_KIN"/>
    <property type="match status" value="1"/>
</dbReference>
<dbReference type="InterPro" id="IPR050351">
    <property type="entry name" value="BphY/WalK/GraS-like"/>
</dbReference>
<evidence type="ECO:0000256" key="9">
    <source>
        <dbReference type="ARBA" id="ARBA00023012"/>
    </source>
</evidence>
<dbReference type="EC" id="2.7.13.3" evidence="3"/>
<feature type="domain" description="Histidine kinase" evidence="12">
    <location>
        <begin position="121"/>
        <end position="338"/>
    </location>
</feature>
<name>A0A1M6QYN1_9CLOT</name>
<dbReference type="InterPro" id="IPR003661">
    <property type="entry name" value="HisK_dim/P_dom"/>
</dbReference>
<feature type="transmembrane region" description="Helical" evidence="11">
    <location>
        <begin position="12"/>
        <end position="29"/>
    </location>
</feature>
<keyword evidence="9" id="KW-0902">Two-component regulatory system</keyword>
<evidence type="ECO:0000256" key="6">
    <source>
        <dbReference type="ARBA" id="ARBA00022692"/>
    </source>
</evidence>
<dbReference type="InterPro" id="IPR005467">
    <property type="entry name" value="His_kinase_dom"/>
</dbReference>
<gene>
    <name evidence="13" type="ORF">SAMN02745248_02160</name>
</gene>
<evidence type="ECO:0000313" key="14">
    <source>
        <dbReference type="Proteomes" id="UP000183952"/>
    </source>
</evidence>
<keyword evidence="8 11" id="KW-1133">Transmembrane helix</keyword>
<sequence length="340" mass="39987">MMNYLKEKIPRIGFDIVCVFVFALVFKLSDVPTKVALYPAMICATFWLMYVLFDLRKYLIRHKELQQHKNNIDITLHQLQSPKTQMESDYQELLCQLEYVLLQRLRDVNKVNFDNREFITTWAHQIKTPITAINLLLQDMDEENELDKSYTREMKNQLFEIEQYVDMMLQYIRLDSLNSDLVLQQYNLLQIVKQAVKYFSRVFIGRNISLKLDDNLNEKVVTDEKWILFVLKQILSNSLKYTKKGTISIYLKKQNKTLKGQNSLILVIEDTGVGICSEDLPRIFQRGFTGYNGRMEKKSTGIGLYLTKTILDRLNNGINIYSQVNKGTQVEIIFRNLTNM</sequence>
<proteinExistence type="predicted"/>
<dbReference type="SMART" id="SM00388">
    <property type="entry name" value="HisKA"/>
    <property type="match status" value="1"/>
</dbReference>
<dbReference type="AlphaFoldDB" id="A0A1M6QYN1"/>
<dbReference type="SUPFAM" id="SSF55874">
    <property type="entry name" value="ATPase domain of HSP90 chaperone/DNA topoisomerase II/histidine kinase"/>
    <property type="match status" value="1"/>
</dbReference>
<keyword evidence="6 11" id="KW-0812">Transmembrane</keyword>
<dbReference type="RefSeq" id="WP_072904091.1">
    <property type="nucleotide sequence ID" value="NZ_FRAD01000019.1"/>
</dbReference>